<dbReference type="Ensembl" id="ENSSHAT00000002042.2">
    <property type="protein sequence ID" value="ENSSHAP00000002020.2"/>
    <property type="gene ID" value="ENSSHAG00000001797.2"/>
</dbReference>
<dbReference type="InterPro" id="IPR007015">
    <property type="entry name" value="DNA_pol_V/MYBBP1A"/>
</dbReference>
<feature type="region of interest" description="Disordered" evidence="4">
    <location>
        <begin position="1"/>
        <end position="30"/>
    </location>
</feature>
<evidence type="ECO:0000313" key="5">
    <source>
        <dbReference type="Ensembl" id="ENSSHAP00000002020.2"/>
    </source>
</evidence>
<dbReference type="eggNOG" id="KOG1926">
    <property type="taxonomic scope" value="Eukaryota"/>
</dbReference>
<dbReference type="GO" id="GO:0043565">
    <property type="term" value="F:sequence-specific DNA binding"/>
    <property type="evidence" value="ECO:0007669"/>
    <property type="project" value="TreeGrafter"/>
</dbReference>
<proteinExistence type="inferred from homology"/>
<dbReference type="GeneTree" id="ENSGT00390000017457"/>
<feature type="region of interest" description="Disordered" evidence="4">
    <location>
        <begin position="1144"/>
        <end position="1315"/>
    </location>
</feature>
<comment type="similarity">
    <text evidence="2">Belongs to the MYBBP1A family.</text>
</comment>
<evidence type="ECO:0000256" key="2">
    <source>
        <dbReference type="ARBA" id="ARBA00006809"/>
    </source>
</evidence>
<keyword evidence="3" id="KW-0539">Nucleus</keyword>
<accession>G3VFR6</accession>
<reference evidence="5 6" key="1">
    <citation type="journal article" date="2011" name="Proc. Natl. Acad. Sci. U.S.A.">
        <title>Genetic diversity and population structure of the endangered marsupial Sarcophilus harrisii (Tasmanian devil).</title>
        <authorList>
            <person name="Miller W."/>
            <person name="Hayes V.M."/>
            <person name="Ratan A."/>
            <person name="Petersen D.C."/>
            <person name="Wittekindt N.E."/>
            <person name="Miller J."/>
            <person name="Walenz B."/>
            <person name="Knight J."/>
            <person name="Qi J."/>
            <person name="Zhao F."/>
            <person name="Wang Q."/>
            <person name="Bedoya-Reina O.C."/>
            <person name="Katiyar N."/>
            <person name="Tomsho L.P."/>
            <person name="Kasson L.M."/>
            <person name="Hardie R.A."/>
            <person name="Woodbridge P."/>
            <person name="Tindall E.A."/>
            <person name="Bertelsen M.F."/>
            <person name="Dixon D."/>
            <person name="Pyecroft S."/>
            <person name="Helgen K.M."/>
            <person name="Lesk A.M."/>
            <person name="Pringle T.H."/>
            <person name="Patterson N."/>
            <person name="Zhang Y."/>
            <person name="Kreiss A."/>
            <person name="Woods G.M."/>
            <person name="Jones M.E."/>
            <person name="Schuster S.C."/>
        </authorList>
    </citation>
    <scope>NUCLEOTIDE SEQUENCE [LARGE SCALE GENOMIC DNA]</scope>
</reference>
<evidence type="ECO:0000313" key="6">
    <source>
        <dbReference type="Proteomes" id="UP000007648"/>
    </source>
</evidence>
<dbReference type="STRING" id="9305.ENSSHAP00000002020"/>
<evidence type="ECO:0000256" key="1">
    <source>
        <dbReference type="ARBA" id="ARBA00004123"/>
    </source>
</evidence>
<feature type="compositionally biased region" description="Gly residues" evidence="4">
    <location>
        <begin position="1219"/>
        <end position="1229"/>
    </location>
</feature>
<dbReference type="PANTHER" id="PTHR13213:SF2">
    <property type="entry name" value="MYB-BINDING PROTEIN 1A"/>
    <property type="match status" value="1"/>
</dbReference>
<dbReference type="Pfam" id="PF04931">
    <property type="entry name" value="DNA_pol_phi"/>
    <property type="match status" value="1"/>
</dbReference>
<feature type="compositionally biased region" description="Basic residues" evidence="4">
    <location>
        <begin position="1199"/>
        <end position="1210"/>
    </location>
</feature>
<reference evidence="5" key="2">
    <citation type="submission" date="2025-08" db="UniProtKB">
        <authorList>
            <consortium name="Ensembl"/>
        </authorList>
    </citation>
    <scope>IDENTIFICATION</scope>
</reference>
<name>G3VFR6_SARHA</name>
<dbReference type="HOGENOM" id="CLU_766291_0_0_1"/>
<feature type="compositionally biased region" description="Low complexity" evidence="4">
    <location>
        <begin position="8"/>
        <end position="17"/>
    </location>
</feature>
<organism evidence="5 6">
    <name type="scientific">Sarcophilus harrisii</name>
    <name type="common">Tasmanian devil</name>
    <name type="synonym">Sarcophilus laniarius</name>
    <dbReference type="NCBI Taxonomy" id="9305"/>
    <lineage>
        <taxon>Eukaryota</taxon>
        <taxon>Metazoa</taxon>
        <taxon>Chordata</taxon>
        <taxon>Craniata</taxon>
        <taxon>Vertebrata</taxon>
        <taxon>Euteleostomi</taxon>
        <taxon>Mammalia</taxon>
        <taxon>Metatheria</taxon>
        <taxon>Dasyuromorphia</taxon>
        <taxon>Dasyuridae</taxon>
        <taxon>Sarcophilus</taxon>
    </lineage>
</organism>
<feature type="compositionally biased region" description="Basic residues" evidence="4">
    <location>
        <begin position="1264"/>
        <end position="1274"/>
    </location>
</feature>
<reference evidence="5" key="3">
    <citation type="submission" date="2025-09" db="UniProtKB">
        <authorList>
            <consortium name="Ensembl"/>
        </authorList>
    </citation>
    <scope>IDENTIFICATION</scope>
</reference>
<evidence type="ECO:0008006" key="7">
    <source>
        <dbReference type="Google" id="ProtNLM"/>
    </source>
</evidence>
<comment type="subcellular location">
    <subcellularLocation>
        <location evidence="1">Nucleus</location>
    </subcellularLocation>
</comment>
<evidence type="ECO:0000256" key="3">
    <source>
        <dbReference type="ARBA" id="ARBA00023242"/>
    </source>
</evidence>
<dbReference type="GO" id="GO:0003723">
    <property type="term" value="F:RNA binding"/>
    <property type="evidence" value="ECO:0007669"/>
    <property type="project" value="TreeGrafter"/>
</dbReference>
<dbReference type="FunCoup" id="G3VFR6">
    <property type="interactions" value="2744"/>
</dbReference>
<dbReference type="GO" id="GO:0005730">
    <property type="term" value="C:nucleolus"/>
    <property type="evidence" value="ECO:0007669"/>
    <property type="project" value="InterPro"/>
</dbReference>
<gene>
    <name evidence="5" type="primary">MYBBP1A</name>
</gene>
<dbReference type="PANTHER" id="PTHR13213">
    <property type="entry name" value="MYB-BINDING PROTEIN 1A FAMILY MEMBER"/>
    <property type="match status" value="1"/>
</dbReference>
<keyword evidence="6" id="KW-1185">Reference proteome</keyword>
<feature type="compositionally biased region" description="Basic and acidic residues" evidence="4">
    <location>
        <begin position="1144"/>
        <end position="1161"/>
    </location>
</feature>
<dbReference type="SUPFAM" id="SSF48371">
    <property type="entry name" value="ARM repeat"/>
    <property type="match status" value="1"/>
</dbReference>
<dbReference type="GO" id="GO:0003714">
    <property type="term" value="F:transcription corepressor activity"/>
    <property type="evidence" value="ECO:0007669"/>
    <property type="project" value="TreeGrafter"/>
</dbReference>
<sequence length="1315" mass="144494">DEEEEEAAMAGEPGEAAGPEERAPSPAPAPLLQQSRDFLDLFWGIAKPDQEARLAATAALGDALRSAPREAELQYALKRLIEGLGATREAARPGFSLALSQVLQALEDVPLQGVLEQIREKHDLQRKVSLFRSAAFGNFFGVLALFQSGRLVKDPKALVACVQLLQSLAQHRNHLQDLPRRTLVDIVAEVEPVFEEVLLGVLQADLAAAFSTPEQLQLLLVGLQKFPGVLQATTPTSGSFSLTCFSRLVEVLQAAAKSVKKEKVLPPVGLDLLRVALQEGAFELFWKGVVEKGLLEEHSGPGSYTAFRLLGSVLPLLSLEQLQVVLRGEVMRRYGDHVLSAQLPSRFKFAPEMEKYVDSFLEGCPDPEKQLAVLVAFSSLTNQGYPVVPSLWPVVRHLQPEALERYCKWLRDMFLRPDLGRCLEFSTSRQKKTAAEDGGGPEKSVFRFRKWLIQRLSSIVENAQVAKDEAFVMGIARFCFFHSFFETKKPSKDIPESEQQVSVPLDSETRETAGNTFFSLLQTLNSLPLLGEAPKTAPGPPRGKANHGVTADGRLWAQHLVQYAALLLSHGKHVRPVRPFTAEEKAAWERMLQSVDRLQQRTKDARLAETTAFQQLLLLVGLHLFKAPGECVDVLNDLQNCIEKALDKKVKKAAGADEPQWVEVMVEILLSLLAQPSRLMRQVCRSVFARVCPHLNRRALQLILDVLDPDQEDDGAVVVTEDEDSGSEEDSEGSEEDSLDEGSDGEVDSGFRQRLMSVLQAGKALVSGSSEEELDDDAMLALDARLASLFAEQKLRAQARRREKDQARKEKSLRCDFKIKVLDLVEGFLTKQPENPLVLELVEPLLAVIERSMSRDSAKQEQDFLRKTADIFTNQLCRAKQYCRSVADQAEELHVVLERLVEQAGRQADSAVALYHFSASLYLLRVLKGNMPKPPAPLSPKKQRKVGAPTQAQVGPLAGSSCLDLARVTRLYAEALTGFLSKRNSPFTAAMFVDLFTRHPVICQQLMPVVLPFITTGARPYHQAQACLLLLKALQMRELKQALEGPAWQELIGDSLRQTTESLRAVGKAVNKSAHLKMFKALELLVFLIKTVKEEVRKSLAVGLEAALAALQTLRQSDHLGTTGRLSDLTWQALKLLGVPRPKEEKVKVAENKGAPEEPGSRKRKKGFLPDTKKRSKRRLGEPAAPVDGEDPGNATQGTKRKRKRKKRARQQQPPLGPGVNGTGQGSGPPSGTPSPRASQTKDPEPKAVVNGDAQSPAPGSSGSKRKLRGGKRKNGLEAAPAATPLQKKARLPPPGTPSGPKARRKKLGPEGSAK</sequence>
<dbReference type="InParanoid" id="G3VFR6"/>
<feature type="region of interest" description="Disordered" evidence="4">
    <location>
        <begin position="720"/>
        <end position="747"/>
    </location>
</feature>
<evidence type="ECO:0000256" key="4">
    <source>
        <dbReference type="SAM" id="MobiDB-lite"/>
    </source>
</evidence>
<dbReference type="InterPro" id="IPR016024">
    <property type="entry name" value="ARM-type_fold"/>
</dbReference>
<protein>
    <recommendedName>
        <fullName evidence="7">MYB binding protein 1a</fullName>
    </recommendedName>
</protein>
<dbReference type="Proteomes" id="UP000007648">
    <property type="component" value="Unassembled WGS sequence"/>
</dbReference>